<reference evidence="2 3" key="1">
    <citation type="journal article" date="2019" name="Sci. Rep.">
        <title>A high-quality genome of Eragrostis curvula grass provides insights into Poaceae evolution and supports new strategies to enhance forage quality.</title>
        <authorList>
            <person name="Carballo J."/>
            <person name="Santos B.A.C.M."/>
            <person name="Zappacosta D."/>
            <person name="Garbus I."/>
            <person name="Selva J.P."/>
            <person name="Gallo C.A."/>
            <person name="Diaz A."/>
            <person name="Albertini E."/>
            <person name="Caccamo M."/>
            <person name="Echenique V."/>
        </authorList>
    </citation>
    <scope>NUCLEOTIDE SEQUENCE [LARGE SCALE GENOMIC DNA]</scope>
    <source>
        <strain evidence="3">cv. Victoria</strain>
        <tissue evidence="2">Leaf</tissue>
    </source>
</reference>
<dbReference type="AlphaFoldDB" id="A0A5J9SFW5"/>
<comment type="caution">
    <text evidence="2">The sequence shown here is derived from an EMBL/GenBank/DDBJ whole genome shotgun (WGS) entry which is preliminary data.</text>
</comment>
<feature type="region of interest" description="Disordered" evidence="1">
    <location>
        <begin position="1"/>
        <end position="26"/>
    </location>
</feature>
<dbReference type="Proteomes" id="UP000324897">
    <property type="component" value="Unassembled WGS sequence"/>
</dbReference>
<name>A0A5J9SFW5_9POAL</name>
<organism evidence="2 3">
    <name type="scientific">Eragrostis curvula</name>
    <name type="common">weeping love grass</name>
    <dbReference type="NCBI Taxonomy" id="38414"/>
    <lineage>
        <taxon>Eukaryota</taxon>
        <taxon>Viridiplantae</taxon>
        <taxon>Streptophyta</taxon>
        <taxon>Embryophyta</taxon>
        <taxon>Tracheophyta</taxon>
        <taxon>Spermatophyta</taxon>
        <taxon>Magnoliopsida</taxon>
        <taxon>Liliopsida</taxon>
        <taxon>Poales</taxon>
        <taxon>Poaceae</taxon>
        <taxon>PACMAD clade</taxon>
        <taxon>Chloridoideae</taxon>
        <taxon>Eragrostideae</taxon>
        <taxon>Eragrostidinae</taxon>
        <taxon>Eragrostis</taxon>
    </lineage>
</organism>
<proteinExistence type="predicted"/>
<feature type="compositionally biased region" description="Low complexity" evidence="1">
    <location>
        <begin position="1"/>
        <end position="20"/>
    </location>
</feature>
<feature type="compositionally biased region" description="Low complexity" evidence="1">
    <location>
        <begin position="83"/>
        <end position="97"/>
    </location>
</feature>
<gene>
    <name evidence="2" type="ORF">EJB05_57022</name>
</gene>
<accession>A0A5J9SFW5</accession>
<evidence type="ECO:0000313" key="3">
    <source>
        <dbReference type="Proteomes" id="UP000324897"/>
    </source>
</evidence>
<feature type="region of interest" description="Disordered" evidence="1">
    <location>
        <begin position="77"/>
        <end position="104"/>
    </location>
</feature>
<dbReference type="EMBL" id="RWGY01000957">
    <property type="protein sequence ID" value="TVT97716.1"/>
    <property type="molecule type" value="Genomic_DNA"/>
</dbReference>
<dbReference type="Gramene" id="TVT97716">
    <property type="protein sequence ID" value="TVT97716"/>
    <property type="gene ID" value="EJB05_57022"/>
</dbReference>
<protein>
    <submittedName>
        <fullName evidence="2">Uncharacterized protein</fullName>
    </submittedName>
</protein>
<sequence>MWAALPRRQGSSVSRRPGVVRPRRRRRRCRSSALVDPEPYDLVGAVVPRRCRPPADGPHRCTRVVCPCRIRRPQAATHAGVASRPGIWSSPSSSRPPLQDLHHGRSMASAPTLFPPPSRLPDLCCRQVCGCTALHCWTCRSFLAQIQGGADLGGWASFAVV</sequence>
<evidence type="ECO:0000313" key="2">
    <source>
        <dbReference type="EMBL" id="TVT97716.1"/>
    </source>
</evidence>
<evidence type="ECO:0000256" key="1">
    <source>
        <dbReference type="SAM" id="MobiDB-lite"/>
    </source>
</evidence>
<keyword evidence="3" id="KW-1185">Reference proteome</keyword>